<feature type="signal peptide" evidence="1">
    <location>
        <begin position="1"/>
        <end position="25"/>
    </location>
</feature>
<gene>
    <name evidence="2" type="ORF">POPTR_012G070801</name>
</gene>
<proteinExistence type="predicted"/>
<dbReference type="AlphaFoldDB" id="A0A3N7HI39"/>
<dbReference type="Proteomes" id="UP000006729">
    <property type="component" value="Chromosome 12"/>
</dbReference>
<evidence type="ECO:0000313" key="2">
    <source>
        <dbReference type="EMBL" id="RQO98414.1"/>
    </source>
</evidence>
<evidence type="ECO:0000256" key="1">
    <source>
        <dbReference type="SAM" id="SignalP"/>
    </source>
</evidence>
<sequence length="114" mass="12885">MPLSLCFSPLPLHLCFLSFSQWSSCGWNPVNVVCFSVFYSLWQTPYALRFRMLFVALFVTLSLQSLCYRSGSAIEWGLCAFMVAKHLQVCFVQNSIEARPCTAISHTSLAFNIS</sequence>
<name>A0A3N7HI39_POPTR</name>
<organism evidence="2 3">
    <name type="scientific">Populus trichocarpa</name>
    <name type="common">Western balsam poplar</name>
    <name type="synonym">Populus balsamifera subsp. trichocarpa</name>
    <dbReference type="NCBI Taxonomy" id="3694"/>
    <lineage>
        <taxon>Eukaryota</taxon>
        <taxon>Viridiplantae</taxon>
        <taxon>Streptophyta</taxon>
        <taxon>Embryophyta</taxon>
        <taxon>Tracheophyta</taxon>
        <taxon>Spermatophyta</taxon>
        <taxon>Magnoliopsida</taxon>
        <taxon>eudicotyledons</taxon>
        <taxon>Gunneridae</taxon>
        <taxon>Pentapetalae</taxon>
        <taxon>rosids</taxon>
        <taxon>fabids</taxon>
        <taxon>Malpighiales</taxon>
        <taxon>Salicaceae</taxon>
        <taxon>Saliceae</taxon>
        <taxon>Populus</taxon>
    </lineage>
</organism>
<evidence type="ECO:0000313" key="3">
    <source>
        <dbReference type="Proteomes" id="UP000006729"/>
    </source>
</evidence>
<protein>
    <recommendedName>
        <fullName evidence="4">Secreted protein</fullName>
    </recommendedName>
</protein>
<keyword evidence="3" id="KW-1185">Reference proteome</keyword>
<keyword evidence="1" id="KW-0732">Signal</keyword>
<feature type="chain" id="PRO_5018180742" description="Secreted protein" evidence="1">
    <location>
        <begin position="26"/>
        <end position="114"/>
    </location>
</feature>
<evidence type="ECO:0008006" key="4">
    <source>
        <dbReference type="Google" id="ProtNLM"/>
    </source>
</evidence>
<dbReference type="EMBL" id="CM009301">
    <property type="protein sequence ID" value="RQO98414.1"/>
    <property type="molecule type" value="Genomic_DNA"/>
</dbReference>
<reference evidence="2 3" key="1">
    <citation type="journal article" date="2006" name="Science">
        <title>The genome of black cottonwood, Populus trichocarpa (Torr. &amp; Gray).</title>
        <authorList>
            <person name="Tuskan G.A."/>
            <person name="Difazio S."/>
            <person name="Jansson S."/>
            <person name="Bohlmann J."/>
            <person name="Grigoriev I."/>
            <person name="Hellsten U."/>
            <person name="Putnam N."/>
            <person name="Ralph S."/>
            <person name="Rombauts S."/>
            <person name="Salamov A."/>
            <person name="Schein J."/>
            <person name="Sterck L."/>
            <person name="Aerts A."/>
            <person name="Bhalerao R.R."/>
            <person name="Bhalerao R.P."/>
            <person name="Blaudez D."/>
            <person name="Boerjan W."/>
            <person name="Brun A."/>
            <person name="Brunner A."/>
            <person name="Busov V."/>
            <person name="Campbell M."/>
            <person name="Carlson J."/>
            <person name="Chalot M."/>
            <person name="Chapman J."/>
            <person name="Chen G.L."/>
            <person name="Cooper D."/>
            <person name="Coutinho P.M."/>
            <person name="Couturier J."/>
            <person name="Covert S."/>
            <person name="Cronk Q."/>
            <person name="Cunningham R."/>
            <person name="Davis J."/>
            <person name="Degroeve S."/>
            <person name="Dejardin A."/>
            <person name="Depamphilis C."/>
            <person name="Detter J."/>
            <person name="Dirks B."/>
            <person name="Dubchak I."/>
            <person name="Duplessis S."/>
            <person name="Ehlting J."/>
            <person name="Ellis B."/>
            <person name="Gendler K."/>
            <person name="Goodstein D."/>
            <person name="Gribskov M."/>
            <person name="Grimwood J."/>
            <person name="Groover A."/>
            <person name="Gunter L."/>
            <person name="Hamberger B."/>
            <person name="Heinze B."/>
            <person name="Helariutta Y."/>
            <person name="Henrissat B."/>
            <person name="Holligan D."/>
            <person name="Holt R."/>
            <person name="Huang W."/>
            <person name="Islam-Faridi N."/>
            <person name="Jones S."/>
            <person name="Jones-Rhoades M."/>
            <person name="Jorgensen R."/>
            <person name="Joshi C."/>
            <person name="Kangasjarvi J."/>
            <person name="Karlsson J."/>
            <person name="Kelleher C."/>
            <person name="Kirkpatrick R."/>
            <person name="Kirst M."/>
            <person name="Kohler A."/>
            <person name="Kalluri U."/>
            <person name="Larimer F."/>
            <person name="Leebens-Mack J."/>
            <person name="Leple J.C."/>
            <person name="Locascio P."/>
            <person name="Lou Y."/>
            <person name="Lucas S."/>
            <person name="Martin F."/>
            <person name="Montanini B."/>
            <person name="Napoli C."/>
            <person name="Nelson D.R."/>
            <person name="Nelson C."/>
            <person name="Nieminen K."/>
            <person name="Nilsson O."/>
            <person name="Pereda V."/>
            <person name="Peter G."/>
            <person name="Philippe R."/>
            <person name="Pilate G."/>
            <person name="Poliakov A."/>
            <person name="Razumovskaya J."/>
            <person name="Richardson P."/>
            <person name="Rinaldi C."/>
            <person name="Ritland K."/>
            <person name="Rouze P."/>
            <person name="Ryaboy D."/>
            <person name="Schmutz J."/>
            <person name="Schrader J."/>
            <person name="Segerman B."/>
            <person name="Shin H."/>
            <person name="Siddiqui A."/>
            <person name="Sterky F."/>
            <person name="Terry A."/>
            <person name="Tsai C.J."/>
            <person name="Uberbacher E."/>
            <person name="Unneberg P."/>
            <person name="Vahala J."/>
            <person name="Wall K."/>
            <person name="Wessler S."/>
            <person name="Yang G."/>
            <person name="Yin T."/>
            <person name="Douglas C."/>
            <person name="Marra M."/>
            <person name="Sandberg G."/>
            <person name="Van de Peer Y."/>
            <person name="Rokhsar D."/>
        </authorList>
    </citation>
    <scope>NUCLEOTIDE SEQUENCE [LARGE SCALE GENOMIC DNA]</scope>
    <source>
        <strain evidence="3">cv. Nisqually</strain>
    </source>
</reference>
<accession>A0A3N7HI39</accession>